<feature type="domain" description="SaeA fourth Fn3-like" evidence="6">
    <location>
        <begin position="574"/>
        <end position="666"/>
    </location>
</feature>
<evidence type="ECO:0000259" key="3">
    <source>
        <dbReference type="Pfam" id="PF25832"/>
    </source>
</evidence>
<gene>
    <name evidence="8" type="ORF">GOARA_015_00080</name>
</gene>
<evidence type="ECO:0000259" key="4">
    <source>
        <dbReference type="Pfam" id="PF25833"/>
    </source>
</evidence>
<feature type="domain" description="SaeA second Fn3-like" evidence="4">
    <location>
        <begin position="359"/>
        <end position="450"/>
    </location>
</feature>
<dbReference type="InterPro" id="IPR058696">
    <property type="entry name" value="Fn3_SaeA_5th"/>
</dbReference>
<evidence type="ECO:0000313" key="9">
    <source>
        <dbReference type="Proteomes" id="UP000035088"/>
    </source>
</evidence>
<dbReference type="Pfam" id="PF25835">
    <property type="entry name" value="Fn3_SaeA_5th"/>
    <property type="match status" value="1"/>
</dbReference>
<reference evidence="8 9" key="1">
    <citation type="submission" date="2011-11" db="EMBL/GenBank/DDBJ databases">
        <title>Whole genome shotgun sequence of Gordonia araii NBRC 100433.</title>
        <authorList>
            <person name="Yoshida Y."/>
            <person name="Hosoyama A."/>
            <person name="Tsuchikane K."/>
            <person name="Katsumata H."/>
            <person name="Yamazaki S."/>
            <person name="Fujita N."/>
        </authorList>
    </citation>
    <scope>NUCLEOTIDE SEQUENCE [LARGE SCALE GENOMIC DNA]</scope>
    <source>
        <strain evidence="8 9">NBRC 100433</strain>
    </source>
</reference>
<dbReference type="Proteomes" id="UP000035088">
    <property type="component" value="Unassembled WGS sequence"/>
</dbReference>
<name>G7GYJ5_9ACTN</name>
<protein>
    <submittedName>
        <fullName evidence="8">Uncharacterized protein</fullName>
    </submittedName>
</protein>
<dbReference type="InterPro" id="IPR058693">
    <property type="entry name" value="Fn3_SaeA_3rd"/>
</dbReference>
<comment type="caution">
    <text evidence="8">The sequence shown here is derived from an EMBL/GenBank/DDBJ whole genome shotgun (WGS) entry which is preliminary data.</text>
</comment>
<dbReference type="Pfam" id="PF25833">
    <property type="entry name" value="Fn3_SaeA_3rd"/>
    <property type="match status" value="1"/>
</dbReference>
<feature type="domain" description="SaeA N-terminal" evidence="2">
    <location>
        <begin position="131"/>
        <end position="188"/>
    </location>
</feature>
<sequence length="801" mass="85332">MSSAQDVVTALHQWAVGAAADGHPVPARQELDAIGRRPDSWRRDISASPVALWWGATIDHLIIQVRLGVLPAIAVAHLPADVAPAGPAPAESGAGGRHATHATGGVGTGSADTRAEADPPTSDDPTADLMTALIAWRGRKIAEGAEGAETIKDITLRNLAKRAPVTAEQIRKKLPGAAGLVDELAGVFAEFGAAGVETAGRAVNPAVSPAAAYPAANAQAAGSATPGQNPAVARSADPVPDLLPLTHGDFSDYEYLETDVEPGTVNIASTPDGVRLSWDAFDGAPTVLYRVVSGDGMAPYKPEAGELLAVTTGTAAEDTRFLTTAVRHYQVWVHAGEDEGQARAAQPVKWAQGQDISPVEDMRITEDEGRVVGEWSAFSGTRAVRIFRIPLDEGGPITTDPRYQICVTDANLTGFVDADVPRGRRYLYRAQAEVPVGDSLRLSRPAQQEILVSVDLVSVTDLEVSISENNSLFDLSWTTPEGGQEVRIYRFPEAPPAGLEREDLPAEALSVQGFTDATRVRHPVKAGTDPTRSQMSGVPWPGGWDRAYLTPVTVAAGRARIGETRVLARPLPAVEEPHIVERFHCEMITFGWPRGAAAVRAYIGPAGIDAEQVCQGKPFGEVSAEQYERDGALILARTLTAKGCLVWLVPVSYSAGREIAGEPVSVAYPGLARMAYELEPVPTGPGQIAVRLVLHAETPVADLPPLVLVHHPQRLPLDTTDGRTLRFHSGRGQLVPHCQVVGELPQGRQPTEWVADLTGVVGYVRVFVHDTERRGQRPIAMLDPPMPGLRLLPPAPPRGEW</sequence>
<dbReference type="Pfam" id="PF25834">
    <property type="entry name" value="Fn3_SaeA_4th"/>
    <property type="match status" value="1"/>
</dbReference>
<dbReference type="Pfam" id="PF25836">
    <property type="entry name" value="Fn3_SaeA_6th"/>
    <property type="match status" value="1"/>
</dbReference>
<dbReference type="InterPro" id="IPR058691">
    <property type="entry name" value="Fn3_SaeA_1st"/>
</dbReference>
<evidence type="ECO:0000313" key="8">
    <source>
        <dbReference type="EMBL" id="GAB08670.1"/>
    </source>
</evidence>
<evidence type="ECO:0000256" key="1">
    <source>
        <dbReference type="SAM" id="MobiDB-lite"/>
    </source>
</evidence>
<dbReference type="STRING" id="1073574.GOARA_015_00080"/>
<dbReference type="InterPro" id="IPR058695">
    <property type="entry name" value="SaeA_N"/>
</dbReference>
<feature type="region of interest" description="Disordered" evidence="1">
    <location>
        <begin position="220"/>
        <end position="239"/>
    </location>
</feature>
<feature type="domain" description="SaeA fifth Fn3-like" evidence="7">
    <location>
        <begin position="671"/>
        <end position="790"/>
    </location>
</feature>
<keyword evidence="9" id="KW-1185">Reference proteome</keyword>
<dbReference type="EMBL" id="BAEE01000015">
    <property type="protein sequence ID" value="GAB08670.1"/>
    <property type="molecule type" value="Genomic_DNA"/>
</dbReference>
<evidence type="ECO:0000259" key="6">
    <source>
        <dbReference type="Pfam" id="PF25835"/>
    </source>
</evidence>
<dbReference type="RefSeq" id="WP_007320747.1">
    <property type="nucleotide sequence ID" value="NZ_BAEE01000015.1"/>
</dbReference>
<evidence type="ECO:0000259" key="7">
    <source>
        <dbReference type="Pfam" id="PF25836"/>
    </source>
</evidence>
<feature type="region of interest" description="Disordered" evidence="1">
    <location>
        <begin position="778"/>
        <end position="801"/>
    </location>
</feature>
<evidence type="ECO:0000259" key="2">
    <source>
        <dbReference type="Pfam" id="PF25831"/>
    </source>
</evidence>
<feature type="domain" description="SaeA first Fn3-like" evidence="3">
    <location>
        <begin position="264"/>
        <end position="354"/>
    </location>
</feature>
<dbReference type="OrthoDB" id="4362456at2"/>
<dbReference type="InterPro" id="IPR058694">
    <property type="entry name" value="Fn3_SaeA_4th"/>
</dbReference>
<feature type="region of interest" description="Disordered" evidence="1">
    <location>
        <begin position="86"/>
        <end position="126"/>
    </location>
</feature>
<organism evidence="8 9">
    <name type="scientific">Gordonia araii NBRC 100433</name>
    <dbReference type="NCBI Taxonomy" id="1073574"/>
    <lineage>
        <taxon>Bacteria</taxon>
        <taxon>Bacillati</taxon>
        <taxon>Actinomycetota</taxon>
        <taxon>Actinomycetes</taxon>
        <taxon>Mycobacteriales</taxon>
        <taxon>Gordoniaceae</taxon>
        <taxon>Gordonia</taxon>
    </lineage>
</organism>
<dbReference type="AlphaFoldDB" id="G7GYJ5"/>
<evidence type="ECO:0000259" key="5">
    <source>
        <dbReference type="Pfam" id="PF25834"/>
    </source>
</evidence>
<feature type="domain" description="SaeA third Fn3-like" evidence="5">
    <location>
        <begin position="465"/>
        <end position="564"/>
    </location>
</feature>
<proteinExistence type="predicted"/>
<dbReference type="Pfam" id="PF25832">
    <property type="entry name" value="Fn3_SaeA_2nd"/>
    <property type="match status" value="1"/>
</dbReference>
<dbReference type="Pfam" id="PF25831">
    <property type="entry name" value="SaeA_1st"/>
    <property type="match status" value="1"/>
</dbReference>
<dbReference type="InterPro" id="IPR058692">
    <property type="entry name" value="Fn3_SaeA_2nd"/>
</dbReference>
<accession>G7GYJ5</accession>